<dbReference type="AlphaFoldDB" id="A0A418V055"/>
<evidence type="ECO:0000256" key="1">
    <source>
        <dbReference type="ARBA" id="ARBA00023015"/>
    </source>
</evidence>
<feature type="domain" description="HTH gntR-type" evidence="4">
    <location>
        <begin position="8"/>
        <end position="75"/>
    </location>
</feature>
<dbReference type="SMART" id="SM00895">
    <property type="entry name" value="FCD"/>
    <property type="match status" value="1"/>
</dbReference>
<dbReference type="InterPro" id="IPR011711">
    <property type="entry name" value="GntR_C"/>
</dbReference>
<keyword evidence="1" id="KW-0805">Transcription regulation</keyword>
<proteinExistence type="predicted"/>
<dbReference type="InterPro" id="IPR036388">
    <property type="entry name" value="WH-like_DNA-bd_sf"/>
</dbReference>
<keyword evidence="2" id="KW-0238">DNA-binding</keyword>
<dbReference type="InterPro" id="IPR036390">
    <property type="entry name" value="WH_DNA-bd_sf"/>
</dbReference>
<dbReference type="InterPro" id="IPR008920">
    <property type="entry name" value="TF_FadR/GntR_C"/>
</dbReference>
<evidence type="ECO:0000313" key="5">
    <source>
        <dbReference type="EMBL" id="RJF69088.1"/>
    </source>
</evidence>
<dbReference type="Pfam" id="PF00392">
    <property type="entry name" value="GntR"/>
    <property type="match status" value="1"/>
</dbReference>
<dbReference type="Pfam" id="PF07729">
    <property type="entry name" value="FCD"/>
    <property type="match status" value="1"/>
</dbReference>
<dbReference type="SUPFAM" id="SSF46785">
    <property type="entry name" value="Winged helix' DNA-binding domain"/>
    <property type="match status" value="1"/>
</dbReference>
<dbReference type="EMBL" id="QYUJ01000030">
    <property type="protein sequence ID" value="RJF69088.1"/>
    <property type="molecule type" value="Genomic_DNA"/>
</dbReference>
<reference evidence="5 6" key="1">
    <citation type="submission" date="2018-09" db="EMBL/GenBank/DDBJ databases">
        <authorList>
            <person name="Zhu H."/>
        </authorList>
    </citation>
    <scope>NUCLEOTIDE SEQUENCE [LARGE SCALE GENOMIC DNA]</scope>
    <source>
        <strain evidence="5 6">K2S05-167</strain>
    </source>
</reference>
<dbReference type="OrthoDB" id="9781630at2"/>
<evidence type="ECO:0000259" key="4">
    <source>
        <dbReference type="PROSITE" id="PS50949"/>
    </source>
</evidence>
<dbReference type="GO" id="GO:0003677">
    <property type="term" value="F:DNA binding"/>
    <property type="evidence" value="ECO:0007669"/>
    <property type="project" value="UniProtKB-KW"/>
</dbReference>
<dbReference type="GO" id="GO:0003700">
    <property type="term" value="F:DNA-binding transcription factor activity"/>
    <property type="evidence" value="ECO:0007669"/>
    <property type="project" value="InterPro"/>
</dbReference>
<dbReference type="Proteomes" id="UP000286287">
    <property type="component" value="Unassembled WGS sequence"/>
</dbReference>
<gene>
    <name evidence="5" type="ORF">D3875_22465</name>
</gene>
<sequence>MLQPIANSRVVDVVRDRLRAAILAGELAPGTRLSVPELAKKLQVSRSPVREAVLLLVGEGLAVEHTRRGVEVARLSLADLLELYELRGAVEGLAAFHAAGRMSSTDLAALRGVLDAQGAAAFGDFRHFRELDVRFHQIIVDGCGNSRLQRHAHLLVREMNLARPLLVNDPQHLTRSHEEHRAVERALRQRDGPAAEAAMRQHLSRVLHTVKAHHHC</sequence>
<dbReference type="PANTHER" id="PTHR43537">
    <property type="entry name" value="TRANSCRIPTIONAL REGULATOR, GNTR FAMILY"/>
    <property type="match status" value="1"/>
</dbReference>
<accession>A0A418V055</accession>
<dbReference type="PANTHER" id="PTHR43537:SF49">
    <property type="entry name" value="TRANSCRIPTIONAL REGULATORY PROTEIN"/>
    <property type="match status" value="1"/>
</dbReference>
<evidence type="ECO:0000256" key="3">
    <source>
        <dbReference type="ARBA" id="ARBA00023163"/>
    </source>
</evidence>
<dbReference type="InterPro" id="IPR000524">
    <property type="entry name" value="Tscrpt_reg_HTH_GntR"/>
</dbReference>
<dbReference type="Gene3D" id="1.20.120.530">
    <property type="entry name" value="GntR ligand-binding domain-like"/>
    <property type="match status" value="1"/>
</dbReference>
<evidence type="ECO:0000313" key="6">
    <source>
        <dbReference type="Proteomes" id="UP000286287"/>
    </source>
</evidence>
<dbReference type="Gene3D" id="1.10.10.10">
    <property type="entry name" value="Winged helix-like DNA-binding domain superfamily/Winged helix DNA-binding domain"/>
    <property type="match status" value="1"/>
</dbReference>
<dbReference type="SMART" id="SM00345">
    <property type="entry name" value="HTH_GNTR"/>
    <property type="match status" value="1"/>
</dbReference>
<organism evidence="5 6">
    <name type="scientific">Deinococcus cavernae</name>
    <dbReference type="NCBI Taxonomy" id="2320857"/>
    <lineage>
        <taxon>Bacteria</taxon>
        <taxon>Thermotogati</taxon>
        <taxon>Deinococcota</taxon>
        <taxon>Deinococci</taxon>
        <taxon>Deinococcales</taxon>
        <taxon>Deinococcaceae</taxon>
        <taxon>Deinococcus</taxon>
    </lineage>
</organism>
<dbReference type="SUPFAM" id="SSF48008">
    <property type="entry name" value="GntR ligand-binding domain-like"/>
    <property type="match status" value="1"/>
</dbReference>
<name>A0A418V055_9DEIO</name>
<keyword evidence="6" id="KW-1185">Reference proteome</keyword>
<protein>
    <submittedName>
        <fullName evidence="5">GntR family transcriptional regulator</fullName>
    </submittedName>
</protein>
<comment type="caution">
    <text evidence="5">The sequence shown here is derived from an EMBL/GenBank/DDBJ whole genome shotgun (WGS) entry which is preliminary data.</text>
</comment>
<evidence type="ECO:0000256" key="2">
    <source>
        <dbReference type="ARBA" id="ARBA00023125"/>
    </source>
</evidence>
<dbReference type="PROSITE" id="PS50949">
    <property type="entry name" value="HTH_GNTR"/>
    <property type="match status" value="1"/>
</dbReference>
<dbReference type="CDD" id="cd07377">
    <property type="entry name" value="WHTH_GntR"/>
    <property type="match status" value="1"/>
</dbReference>
<keyword evidence="3" id="KW-0804">Transcription</keyword>